<dbReference type="Proteomes" id="UP000473887">
    <property type="component" value="Unassembled WGS sequence"/>
</dbReference>
<evidence type="ECO:0000313" key="5">
    <source>
        <dbReference type="Proteomes" id="UP000473887"/>
    </source>
</evidence>
<evidence type="ECO:0000313" key="4">
    <source>
        <dbReference type="EMBL" id="NFJ09855.1"/>
    </source>
</evidence>
<dbReference type="Proteomes" id="UP000480039">
    <property type="component" value="Unassembled WGS sequence"/>
</dbReference>
<sequence length="52" mass="5658">MEIIIATVIILLAIYILAKNIKKKTSGQCDCSSCPPGCSCSNKEEKTNKNKI</sequence>
<name>A0A0E1QL83_CLOBO</name>
<evidence type="ECO:0000313" key="1">
    <source>
        <dbReference type="EMBL" id="NEZ93491.1"/>
    </source>
</evidence>
<organism evidence="4 7">
    <name type="scientific">Clostridium botulinum</name>
    <dbReference type="NCBI Taxonomy" id="1491"/>
    <lineage>
        <taxon>Bacteria</taxon>
        <taxon>Bacillati</taxon>
        <taxon>Bacillota</taxon>
        <taxon>Clostridia</taxon>
        <taxon>Eubacteriales</taxon>
        <taxon>Clostridiaceae</taxon>
        <taxon>Clostridium</taxon>
    </lineage>
</organism>
<dbReference type="EMBL" id="SWOY01000001">
    <property type="protein sequence ID" value="NFG15501.1"/>
    <property type="molecule type" value="Genomic_DNA"/>
</dbReference>
<evidence type="ECO:0000313" key="3">
    <source>
        <dbReference type="EMBL" id="NFI20432.1"/>
    </source>
</evidence>
<dbReference type="Pfam" id="PF12669">
    <property type="entry name" value="FeoB_associated"/>
    <property type="match status" value="1"/>
</dbReference>
<dbReference type="GeneID" id="44146718"/>
<evidence type="ECO:0000313" key="6">
    <source>
        <dbReference type="Proteomes" id="UP000478995"/>
    </source>
</evidence>
<proteinExistence type="predicted"/>
<accession>A0A0E1QL83</accession>
<evidence type="ECO:0000313" key="2">
    <source>
        <dbReference type="EMBL" id="NFG15501.1"/>
    </source>
</evidence>
<dbReference type="Proteomes" id="UP000482543">
    <property type="component" value="Unassembled WGS sequence"/>
</dbReference>
<dbReference type="RefSeq" id="WP_003355788.1">
    <property type="nucleotide sequence ID" value="NZ_AP014696.1"/>
</dbReference>
<evidence type="ECO:0000313" key="8">
    <source>
        <dbReference type="Proteomes" id="UP000482543"/>
    </source>
</evidence>
<dbReference type="Proteomes" id="UP000478995">
    <property type="component" value="Unassembled WGS sequence"/>
</dbReference>
<dbReference type="EMBL" id="SGKC01000041">
    <property type="protein sequence ID" value="NEZ93491.1"/>
    <property type="molecule type" value="Genomic_DNA"/>
</dbReference>
<protein>
    <submittedName>
        <fullName evidence="4">FeoB-associated Cys-rich membrane protein</fullName>
    </submittedName>
</protein>
<dbReference type="AlphaFoldDB" id="A0A0E1QL83"/>
<evidence type="ECO:0000313" key="7">
    <source>
        <dbReference type="Proteomes" id="UP000480039"/>
    </source>
</evidence>
<reference evidence="1 5" key="1">
    <citation type="submission" date="2019-02" db="EMBL/GenBank/DDBJ databases">
        <title>Genome sequencing of Clostridium botulinum clinical isolates.</title>
        <authorList>
            <person name="Brunt J."/>
            <person name="Van Vliet A.H.M."/>
            <person name="Stringer S.C."/>
            <person name="Grant K.A."/>
            <person name="Carter A.C."/>
            <person name="Peck M.W."/>
        </authorList>
    </citation>
    <scope>NUCLEOTIDE SEQUENCE [LARGE SCALE GENOMIC DNA]</scope>
    <source>
        <strain evidence="1 5">H142660711</strain>
    </source>
</reference>
<comment type="caution">
    <text evidence="4">The sequence shown here is derived from an EMBL/GenBank/DDBJ whole genome shotgun (WGS) entry which is preliminary data.</text>
</comment>
<dbReference type="EMBL" id="SWRJ01000001">
    <property type="protein sequence ID" value="NFI20432.1"/>
    <property type="molecule type" value="Genomic_DNA"/>
</dbReference>
<reference evidence="6 7" key="2">
    <citation type="submission" date="2019-04" db="EMBL/GenBank/DDBJ databases">
        <title>Genome sequencing of Clostridium botulinum Groups I-IV and Clostridium butyricum.</title>
        <authorList>
            <person name="Brunt J."/>
            <person name="Van Vliet A.H.M."/>
            <person name="Stringer S.C."/>
            <person name="Carter A.T."/>
            <person name="Peck M.W."/>
        </authorList>
    </citation>
    <scope>NUCLEOTIDE SEQUENCE [LARGE SCALE GENOMIC DNA]</scope>
    <source>
        <strain evidence="4 7">Colworth BL30</strain>
        <strain evidence="3 8">IFR 15/034</strain>
        <strain evidence="2 6">IFR 18/037</strain>
    </source>
</reference>
<dbReference type="EMBL" id="SWQE01000009">
    <property type="protein sequence ID" value="NFJ09855.1"/>
    <property type="molecule type" value="Genomic_DNA"/>
</dbReference>
<dbReference type="OMA" id="KSTSGQC"/>
<gene>
    <name evidence="1" type="ORF">EXM69_16460</name>
    <name evidence="2" type="ORF">FC794_01570</name>
    <name evidence="4" type="ORF">FC871_15515</name>
    <name evidence="3" type="ORF">FC964_03375</name>
</gene>